<dbReference type="AlphaFoldDB" id="A0A7W5ATJ4"/>
<keyword evidence="3" id="KW-1185">Reference proteome</keyword>
<dbReference type="InterPro" id="IPR004843">
    <property type="entry name" value="Calcineurin-like_PHP"/>
</dbReference>
<proteinExistence type="predicted"/>
<reference evidence="2 3" key="1">
    <citation type="submission" date="2020-08" db="EMBL/GenBank/DDBJ databases">
        <title>Genomic Encyclopedia of Type Strains, Phase III (KMG-III): the genomes of soil and plant-associated and newly described type strains.</title>
        <authorList>
            <person name="Whitman W."/>
        </authorList>
    </citation>
    <scope>NUCLEOTIDE SEQUENCE [LARGE SCALE GENOMIC DNA]</scope>
    <source>
        <strain evidence="2 3">CECT 5862</strain>
    </source>
</reference>
<sequence length="208" mass="23319">MSRLFALSDIHGHVEGSKLLLAEAGYTPVLDRLVLVGDYVDQDPSTYEALPFIRELTEGGAMAVTGNMEQALLQHNKLASAGSRLAQYVPFLEQLPYYVELEHYLFVHAGIRPGVPLAQQREDDMIGIRSEFWSRPAAEPYTIVFGHTPTHRIGASPGELWLQEKRLGIDTGAKHGLRLTLVELTERKAYSCSTNPKNRYGDVRTVRW</sequence>
<accession>A0A7W5ATJ4</accession>
<dbReference type="PANTHER" id="PTHR42850">
    <property type="entry name" value="METALLOPHOSPHOESTERASE"/>
    <property type="match status" value="1"/>
</dbReference>
<dbReference type="GO" id="GO:0005737">
    <property type="term" value="C:cytoplasm"/>
    <property type="evidence" value="ECO:0007669"/>
    <property type="project" value="TreeGrafter"/>
</dbReference>
<dbReference type="SUPFAM" id="SSF56300">
    <property type="entry name" value="Metallo-dependent phosphatases"/>
    <property type="match status" value="1"/>
</dbReference>
<dbReference type="Proteomes" id="UP000570361">
    <property type="component" value="Unassembled WGS sequence"/>
</dbReference>
<gene>
    <name evidence="2" type="ORF">FHS18_000322</name>
</gene>
<evidence type="ECO:0000313" key="3">
    <source>
        <dbReference type="Proteomes" id="UP000570361"/>
    </source>
</evidence>
<dbReference type="RefSeq" id="WP_183596218.1">
    <property type="nucleotide sequence ID" value="NZ_JACHXK010000001.1"/>
</dbReference>
<feature type="domain" description="Calcineurin-like phosphoesterase" evidence="1">
    <location>
        <begin position="3"/>
        <end position="154"/>
    </location>
</feature>
<name>A0A7W5ATJ4_9BACL</name>
<evidence type="ECO:0000313" key="2">
    <source>
        <dbReference type="EMBL" id="MBB3108294.1"/>
    </source>
</evidence>
<dbReference type="GO" id="GO:0008803">
    <property type="term" value="F:bis(5'-nucleosyl)-tetraphosphatase (symmetrical) activity"/>
    <property type="evidence" value="ECO:0007669"/>
    <property type="project" value="TreeGrafter"/>
</dbReference>
<evidence type="ECO:0000259" key="1">
    <source>
        <dbReference type="Pfam" id="PF00149"/>
    </source>
</evidence>
<comment type="caution">
    <text evidence="2">The sequence shown here is derived from an EMBL/GenBank/DDBJ whole genome shotgun (WGS) entry which is preliminary data.</text>
</comment>
<organism evidence="2 3">
    <name type="scientific">Paenibacillus phyllosphaerae</name>
    <dbReference type="NCBI Taxonomy" id="274593"/>
    <lineage>
        <taxon>Bacteria</taxon>
        <taxon>Bacillati</taxon>
        <taxon>Bacillota</taxon>
        <taxon>Bacilli</taxon>
        <taxon>Bacillales</taxon>
        <taxon>Paenibacillaceae</taxon>
        <taxon>Paenibacillus</taxon>
    </lineage>
</organism>
<protein>
    <submittedName>
        <fullName evidence="2">Serine/threonine protein phosphatase 1</fullName>
        <ecNumber evidence="2">3.1.3.16</ecNumber>
    </submittedName>
</protein>
<dbReference type="EC" id="3.1.3.16" evidence="2"/>
<dbReference type="InterPro" id="IPR050126">
    <property type="entry name" value="Ap4A_hydrolase"/>
</dbReference>
<dbReference type="Pfam" id="PF00149">
    <property type="entry name" value="Metallophos"/>
    <property type="match status" value="1"/>
</dbReference>
<dbReference type="EMBL" id="JACHXK010000001">
    <property type="protein sequence ID" value="MBB3108294.1"/>
    <property type="molecule type" value="Genomic_DNA"/>
</dbReference>
<dbReference type="InterPro" id="IPR029052">
    <property type="entry name" value="Metallo-depent_PP-like"/>
</dbReference>
<dbReference type="GO" id="GO:0110154">
    <property type="term" value="P:RNA decapping"/>
    <property type="evidence" value="ECO:0007669"/>
    <property type="project" value="TreeGrafter"/>
</dbReference>
<dbReference type="PANTHER" id="PTHR42850:SF4">
    <property type="entry name" value="ZINC-DEPENDENT ENDOPOLYPHOSPHATASE"/>
    <property type="match status" value="1"/>
</dbReference>
<keyword evidence="2" id="KW-0378">Hydrolase</keyword>
<dbReference type="Gene3D" id="3.60.21.10">
    <property type="match status" value="1"/>
</dbReference>
<dbReference type="GO" id="GO:0004722">
    <property type="term" value="F:protein serine/threonine phosphatase activity"/>
    <property type="evidence" value="ECO:0007669"/>
    <property type="project" value="UniProtKB-EC"/>
</dbReference>